<evidence type="ECO:0000259" key="11">
    <source>
        <dbReference type="PROSITE" id="PS51186"/>
    </source>
</evidence>
<dbReference type="SUPFAM" id="SSF55729">
    <property type="entry name" value="Acyl-CoA N-acyltransferases (Nat)"/>
    <property type="match status" value="1"/>
</dbReference>
<evidence type="ECO:0000256" key="8">
    <source>
        <dbReference type="ARBA" id="ARBA00026144"/>
    </source>
</evidence>
<sequence length="274" mass="30964">MDGWQDAGQEQMHHYFYNVQQELMRQSGSVPGYTVGMMPVPGSSSSSGTSGFVPSTTAPGVPIISHPPAITYRPIRPSDLEVLQEIHEALFPIKYEAEFFMNVVHGKGIISWAAVDSNRSDLQCDELIGFVTARVVTATEGEESDMLGYEMLKTERSLIYILTLGVIKPYRNCGIASALVWEVIHYASRISTCRAVYLHVISYNQSAIHFYQKNMFHCLRRLHNFYCIEGRYYDAYLYVYYVNGGRSPCSAVDLLTVFTGYVRSFFTSMASRLF</sequence>
<evidence type="ECO:0000256" key="3">
    <source>
        <dbReference type="ARBA" id="ARBA00022829"/>
    </source>
</evidence>
<comment type="catalytic activity">
    <reaction evidence="10">
        <text>N-terminal L-methionyl-[transmembrane protein] + acetyl-CoA = N-terminal N(alpha)-acetyl-L-methionyl-[transmembrane protein] + CoA + H(+)</text>
        <dbReference type="Rhea" id="RHEA:50604"/>
        <dbReference type="Rhea" id="RHEA-COMP:12745"/>
        <dbReference type="Rhea" id="RHEA-COMP:12746"/>
        <dbReference type="ChEBI" id="CHEBI:15378"/>
        <dbReference type="ChEBI" id="CHEBI:57287"/>
        <dbReference type="ChEBI" id="CHEBI:57288"/>
        <dbReference type="ChEBI" id="CHEBI:64731"/>
        <dbReference type="ChEBI" id="CHEBI:133414"/>
        <dbReference type="EC" id="2.3.1.259"/>
    </reaction>
</comment>
<reference evidence="12" key="1">
    <citation type="submission" date="2024-02" db="EMBL/GenBank/DDBJ databases">
        <authorList>
            <consortium name="ELIXIR-Norway"/>
            <consortium name="Elixir Norway"/>
        </authorList>
    </citation>
    <scope>NUCLEOTIDE SEQUENCE</scope>
</reference>
<dbReference type="InterPro" id="IPR000182">
    <property type="entry name" value="GNAT_dom"/>
</dbReference>
<evidence type="ECO:0000256" key="10">
    <source>
        <dbReference type="ARBA" id="ARBA00048848"/>
    </source>
</evidence>
<evidence type="ECO:0000256" key="5">
    <source>
        <dbReference type="ARBA" id="ARBA00023315"/>
    </source>
</evidence>
<dbReference type="PANTHER" id="PTHR14744:SF15">
    <property type="entry name" value="N-ALPHA-ACETYLTRANSFERASE 60"/>
    <property type="match status" value="1"/>
</dbReference>
<proteinExistence type="inferred from homology"/>
<evidence type="ECO:0000256" key="1">
    <source>
        <dbReference type="ARBA" id="ARBA00013184"/>
    </source>
</evidence>
<dbReference type="InterPro" id="IPR016181">
    <property type="entry name" value="Acyl_CoA_acyltransferase"/>
</dbReference>
<evidence type="ECO:0000313" key="13">
    <source>
        <dbReference type="Proteomes" id="UP001497512"/>
    </source>
</evidence>
<feature type="domain" description="N-acetyltransferase" evidence="11">
    <location>
        <begin position="70"/>
        <end position="245"/>
    </location>
</feature>
<dbReference type="PANTHER" id="PTHR14744">
    <property type="entry name" value="N-ALPHA-ACETYLTRANSFERASE 60"/>
    <property type="match status" value="1"/>
</dbReference>
<keyword evidence="4" id="KW-0156">Chromatin regulator</keyword>
<organism evidence="12 13">
    <name type="scientific">Sphagnum troendelagicum</name>
    <dbReference type="NCBI Taxonomy" id="128251"/>
    <lineage>
        <taxon>Eukaryota</taxon>
        <taxon>Viridiplantae</taxon>
        <taxon>Streptophyta</taxon>
        <taxon>Embryophyta</taxon>
        <taxon>Bryophyta</taxon>
        <taxon>Sphagnophytina</taxon>
        <taxon>Sphagnopsida</taxon>
        <taxon>Sphagnales</taxon>
        <taxon>Sphagnaceae</taxon>
        <taxon>Sphagnum</taxon>
    </lineage>
</organism>
<dbReference type="EMBL" id="OZ019905">
    <property type="protein sequence ID" value="CAK9202572.1"/>
    <property type="molecule type" value="Genomic_DNA"/>
</dbReference>
<dbReference type="EC" id="2.3.1.48" evidence="1"/>
<evidence type="ECO:0000256" key="7">
    <source>
        <dbReference type="ARBA" id="ARBA00026111"/>
    </source>
</evidence>
<name>A0ABP0TQK9_9BRYO</name>
<keyword evidence="5" id="KW-0012">Acyltransferase</keyword>
<dbReference type="Gene3D" id="3.40.630.30">
    <property type="match status" value="1"/>
</dbReference>
<evidence type="ECO:0000256" key="6">
    <source>
        <dbReference type="ARBA" id="ARBA00025774"/>
    </source>
</evidence>
<evidence type="ECO:0000256" key="2">
    <source>
        <dbReference type="ARBA" id="ARBA00022679"/>
    </source>
</evidence>
<comment type="catalytic activity">
    <reaction evidence="9">
        <text>L-lysyl-[protein] + acetyl-CoA = N(6)-acetyl-L-lysyl-[protein] + CoA + H(+)</text>
        <dbReference type="Rhea" id="RHEA:45948"/>
        <dbReference type="Rhea" id="RHEA-COMP:9752"/>
        <dbReference type="Rhea" id="RHEA-COMP:10731"/>
        <dbReference type="ChEBI" id="CHEBI:15378"/>
        <dbReference type="ChEBI" id="CHEBI:29969"/>
        <dbReference type="ChEBI" id="CHEBI:57287"/>
        <dbReference type="ChEBI" id="CHEBI:57288"/>
        <dbReference type="ChEBI" id="CHEBI:61930"/>
        <dbReference type="EC" id="2.3.1.48"/>
    </reaction>
</comment>
<dbReference type="CDD" id="cd04301">
    <property type="entry name" value="NAT_SF"/>
    <property type="match status" value="1"/>
</dbReference>
<accession>A0ABP0TQK9</accession>
<evidence type="ECO:0000256" key="9">
    <source>
        <dbReference type="ARBA" id="ARBA00048017"/>
    </source>
</evidence>
<dbReference type="InterPro" id="IPR045141">
    <property type="entry name" value="NAA60-like"/>
</dbReference>
<comment type="similarity">
    <text evidence="6">Belongs to the acetyltransferase family. NAA60 subfamily.</text>
</comment>
<dbReference type="PROSITE" id="PS51186">
    <property type="entry name" value="GNAT"/>
    <property type="match status" value="1"/>
</dbReference>
<dbReference type="EC" id="2.3.1.259" evidence="7"/>
<protein>
    <recommendedName>
        <fullName evidence="8">N-alpha-acetyltransferase 60</fullName>
        <ecNumber evidence="7">2.3.1.259</ecNumber>
        <ecNumber evidence="1">2.3.1.48</ecNumber>
    </recommendedName>
</protein>
<keyword evidence="3" id="KW-0159">Chromosome partition</keyword>
<evidence type="ECO:0000313" key="12">
    <source>
        <dbReference type="EMBL" id="CAK9202572.1"/>
    </source>
</evidence>
<dbReference type="Pfam" id="PF00583">
    <property type="entry name" value="Acetyltransf_1"/>
    <property type="match status" value="1"/>
</dbReference>
<dbReference type="Proteomes" id="UP001497512">
    <property type="component" value="Chromosome 13"/>
</dbReference>
<gene>
    <name evidence="12" type="ORF">CSSPTR1EN2_LOCUS6474</name>
</gene>
<keyword evidence="13" id="KW-1185">Reference proteome</keyword>
<keyword evidence="2" id="KW-0808">Transferase</keyword>
<evidence type="ECO:0000256" key="4">
    <source>
        <dbReference type="ARBA" id="ARBA00022853"/>
    </source>
</evidence>